<comment type="caution">
    <text evidence="12">The sequence shown here is derived from an EMBL/GenBank/DDBJ whole genome shotgun (WGS) entry which is preliminary data.</text>
</comment>
<evidence type="ECO:0000313" key="12">
    <source>
        <dbReference type="EMBL" id="KAK4398040.1"/>
    </source>
</evidence>
<dbReference type="InterPro" id="IPR009078">
    <property type="entry name" value="Ferritin-like_SF"/>
</dbReference>
<dbReference type="AlphaFoldDB" id="A0AAE1WR75"/>
<dbReference type="InterPro" id="IPR005067">
    <property type="entry name" value="Fatty_acid_desaturase-2"/>
</dbReference>
<evidence type="ECO:0000256" key="5">
    <source>
        <dbReference type="ARBA" id="ARBA00022832"/>
    </source>
</evidence>
<comment type="cofactor">
    <cofactor evidence="1">
        <name>Fe(2+)</name>
        <dbReference type="ChEBI" id="CHEBI:29033"/>
    </cofactor>
</comment>
<dbReference type="PANTHER" id="PTHR31155">
    <property type="entry name" value="ACYL- ACYL-CARRIER-PROTEIN DESATURASE-RELATED"/>
    <property type="match status" value="1"/>
</dbReference>
<proteinExistence type="inferred from homology"/>
<reference evidence="12" key="1">
    <citation type="submission" date="2020-06" db="EMBL/GenBank/DDBJ databases">
        <authorList>
            <person name="Li T."/>
            <person name="Hu X."/>
            <person name="Zhang T."/>
            <person name="Song X."/>
            <person name="Zhang H."/>
            <person name="Dai N."/>
            <person name="Sheng W."/>
            <person name="Hou X."/>
            <person name="Wei L."/>
        </authorList>
    </citation>
    <scope>NUCLEOTIDE SEQUENCE</scope>
    <source>
        <strain evidence="12">K16</strain>
        <tissue evidence="12">Leaf</tissue>
    </source>
</reference>
<evidence type="ECO:0000256" key="10">
    <source>
        <dbReference type="ARBA" id="ARBA00023160"/>
    </source>
</evidence>
<dbReference type="Pfam" id="PF03405">
    <property type="entry name" value="FA_desaturase_2"/>
    <property type="match status" value="1"/>
</dbReference>
<keyword evidence="7" id="KW-0560">Oxidoreductase</keyword>
<evidence type="ECO:0000256" key="4">
    <source>
        <dbReference type="ARBA" id="ARBA00022723"/>
    </source>
</evidence>
<evidence type="ECO:0000256" key="3">
    <source>
        <dbReference type="ARBA" id="ARBA00022516"/>
    </source>
</evidence>
<evidence type="ECO:0000256" key="2">
    <source>
        <dbReference type="ARBA" id="ARBA00008749"/>
    </source>
</evidence>
<name>A0AAE1WR75_9LAMI</name>
<dbReference type="GO" id="GO:0006633">
    <property type="term" value="P:fatty acid biosynthetic process"/>
    <property type="evidence" value="ECO:0007669"/>
    <property type="project" value="UniProtKB-KW"/>
</dbReference>
<keyword evidence="4" id="KW-0479">Metal-binding</keyword>
<keyword evidence="3" id="KW-0444">Lipid biosynthesis</keyword>
<dbReference type="SUPFAM" id="SSF47240">
    <property type="entry name" value="Ferritin-like"/>
    <property type="match status" value="1"/>
</dbReference>
<keyword evidence="13" id="KW-1185">Reference proteome</keyword>
<evidence type="ECO:0000256" key="6">
    <source>
        <dbReference type="ARBA" id="ARBA00022946"/>
    </source>
</evidence>
<evidence type="ECO:0000256" key="11">
    <source>
        <dbReference type="SAM" id="MobiDB-lite"/>
    </source>
</evidence>
<dbReference type="EMBL" id="JACGWL010000007">
    <property type="protein sequence ID" value="KAK4398040.1"/>
    <property type="molecule type" value="Genomic_DNA"/>
</dbReference>
<reference evidence="12" key="2">
    <citation type="journal article" date="2024" name="Plant">
        <title>Genomic evolution and insights into agronomic trait innovations of Sesamum species.</title>
        <authorList>
            <person name="Miao H."/>
            <person name="Wang L."/>
            <person name="Qu L."/>
            <person name="Liu H."/>
            <person name="Sun Y."/>
            <person name="Le M."/>
            <person name="Wang Q."/>
            <person name="Wei S."/>
            <person name="Zheng Y."/>
            <person name="Lin W."/>
            <person name="Duan Y."/>
            <person name="Cao H."/>
            <person name="Xiong S."/>
            <person name="Wang X."/>
            <person name="Wei L."/>
            <person name="Li C."/>
            <person name="Ma Q."/>
            <person name="Ju M."/>
            <person name="Zhao R."/>
            <person name="Li G."/>
            <person name="Mu C."/>
            <person name="Tian Q."/>
            <person name="Mei H."/>
            <person name="Zhang T."/>
            <person name="Gao T."/>
            <person name="Zhang H."/>
        </authorList>
    </citation>
    <scope>NUCLEOTIDE SEQUENCE</scope>
    <source>
        <strain evidence="12">K16</strain>
    </source>
</reference>
<evidence type="ECO:0000256" key="8">
    <source>
        <dbReference type="ARBA" id="ARBA00023004"/>
    </source>
</evidence>
<sequence>MKILAFSSSSAAAPPPLSDVRNPFPPFQNNRHRLYFNPSEFLPDPTRPTDDFIDEVRILRGRTTGLPDDYFVVLVGDMIIEEALPTYQSTINACDAIRDETGASPSPWAAWLRSWTAEEYRHGDVLRSYLYLSGRVDMSMIEKTIHNLIGAGMDLGWNNNPYLMYVYASFQERATFVSHGNTARLAKEGGDPILASICGTIAADEKRHEHAYVRIVEKLLEVDPNETMLAIGLRGNLGFLDWTVEAGEARGAKRRWETRTRIRVLSTG</sequence>
<evidence type="ECO:0000256" key="9">
    <source>
        <dbReference type="ARBA" id="ARBA00023098"/>
    </source>
</evidence>
<feature type="region of interest" description="Disordered" evidence="11">
    <location>
        <begin position="1"/>
        <end position="22"/>
    </location>
</feature>
<dbReference type="Gene3D" id="1.10.620.20">
    <property type="entry name" value="Ribonucleotide Reductase, subunit A"/>
    <property type="match status" value="1"/>
</dbReference>
<keyword evidence="9" id="KW-0443">Lipid metabolism</keyword>
<keyword evidence="5" id="KW-0276">Fatty acid metabolism</keyword>
<keyword evidence="6" id="KW-0809">Transit peptide</keyword>
<dbReference type="GO" id="GO:0009570">
    <property type="term" value="C:chloroplast stroma"/>
    <property type="evidence" value="ECO:0007669"/>
    <property type="project" value="TreeGrafter"/>
</dbReference>
<evidence type="ECO:0000256" key="7">
    <source>
        <dbReference type="ARBA" id="ARBA00023002"/>
    </source>
</evidence>
<gene>
    <name evidence="12" type="ORF">Sango_1279500</name>
</gene>
<protein>
    <submittedName>
        <fullName evidence="12">Stearoyl-[acyl-carrier-protein] 9-desaturase 6, chloroplastic</fullName>
    </submittedName>
</protein>
<dbReference type="Proteomes" id="UP001289374">
    <property type="component" value="Unassembled WGS sequence"/>
</dbReference>
<evidence type="ECO:0000256" key="1">
    <source>
        <dbReference type="ARBA" id="ARBA00001954"/>
    </source>
</evidence>
<dbReference type="PANTHER" id="PTHR31155:SF31">
    <property type="entry name" value="STEAROYL-[ACYL-CARRIER-PROTEIN] 9-DESATURASE 6, CHLOROPLASTIC"/>
    <property type="match status" value="1"/>
</dbReference>
<dbReference type="GO" id="GO:0045300">
    <property type="term" value="F:stearoyl-[ACP] desaturase activity"/>
    <property type="evidence" value="ECO:0007669"/>
    <property type="project" value="InterPro"/>
</dbReference>
<keyword evidence="10" id="KW-0275">Fatty acid biosynthesis</keyword>
<accession>A0AAE1WR75</accession>
<dbReference type="InterPro" id="IPR012348">
    <property type="entry name" value="RNR-like"/>
</dbReference>
<organism evidence="12 13">
    <name type="scientific">Sesamum angolense</name>
    <dbReference type="NCBI Taxonomy" id="2727404"/>
    <lineage>
        <taxon>Eukaryota</taxon>
        <taxon>Viridiplantae</taxon>
        <taxon>Streptophyta</taxon>
        <taxon>Embryophyta</taxon>
        <taxon>Tracheophyta</taxon>
        <taxon>Spermatophyta</taxon>
        <taxon>Magnoliopsida</taxon>
        <taxon>eudicotyledons</taxon>
        <taxon>Gunneridae</taxon>
        <taxon>Pentapetalae</taxon>
        <taxon>asterids</taxon>
        <taxon>lamiids</taxon>
        <taxon>Lamiales</taxon>
        <taxon>Pedaliaceae</taxon>
        <taxon>Sesamum</taxon>
    </lineage>
</organism>
<comment type="similarity">
    <text evidence="2">Belongs to the fatty acid desaturase type 2 family.</text>
</comment>
<dbReference type="GO" id="GO:0046872">
    <property type="term" value="F:metal ion binding"/>
    <property type="evidence" value="ECO:0007669"/>
    <property type="project" value="UniProtKB-KW"/>
</dbReference>
<evidence type="ECO:0000313" key="13">
    <source>
        <dbReference type="Proteomes" id="UP001289374"/>
    </source>
</evidence>
<keyword evidence="8" id="KW-0408">Iron</keyword>